<reference evidence="3 4" key="1">
    <citation type="journal article" date="2018" name="Genome Announc.">
        <title>Draft Genome Sequence of "Candidatus Phycosocius bacilliformis," an Alphaproteobacterial Ectosymbiont of the Hydrocarbon-Producing Green Alga Botryococcus braunii.</title>
        <authorList>
            <person name="Tanabe Y."/>
            <person name="Yamaguchi H."/>
            <person name="Watanabe M.M."/>
        </authorList>
    </citation>
    <scope>NUCLEOTIDE SEQUENCE [LARGE SCALE GENOMIC DNA]</scope>
    <source>
        <strain evidence="3 4">BOTRYCO-2</strain>
    </source>
</reference>
<dbReference type="RefSeq" id="WP_108983683.1">
    <property type="nucleotide sequence ID" value="NZ_BFBR01000001.1"/>
</dbReference>
<feature type="compositionally biased region" description="Gly residues" evidence="1">
    <location>
        <begin position="38"/>
        <end position="52"/>
    </location>
</feature>
<dbReference type="InterPro" id="IPR006626">
    <property type="entry name" value="PbH1"/>
</dbReference>
<dbReference type="Proteomes" id="UP000245086">
    <property type="component" value="Unassembled WGS sequence"/>
</dbReference>
<protein>
    <recommendedName>
        <fullName evidence="5">Lipoprotein</fullName>
    </recommendedName>
</protein>
<evidence type="ECO:0000313" key="4">
    <source>
        <dbReference type="Proteomes" id="UP000245086"/>
    </source>
</evidence>
<keyword evidence="2" id="KW-0732">Signal</keyword>
<dbReference type="PANTHER" id="PTHR41339">
    <property type="entry name" value="LIPL48"/>
    <property type="match status" value="1"/>
</dbReference>
<dbReference type="SMART" id="SM00710">
    <property type="entry name" value="PbH1"/>
    <property type="match status" value="4"/>
</dbReference>
<dbReference type="PANTHER" id="PTHR41339:SF1">
    <property type="entry name" value="SECRETED PROTEIN"/>
    <property type="match status" value="1"/>
</dbReference>
<organism evidence="3 4">
    <name type="scientific">Candidatus Phycosocius bacilliformis</name>
    <dbReference type="NCBI Taxonomy" id="1445552"/>
    <lineage>
        <taxon>Bacteria</taxon>
        <taxon>Pseudomonadati</taxon>
        <taxon>Pseudomonadota</taxon>
        <taxon>Alphaproteobacteria</taxon>
        <taxon>Caulobacterales</taxon>
        <taxon>Caulobacterales incertae sedis</taxon>
        <taxon>Candidatus Phycosocius</taxon>
    </lineage>
</organism>
<keyword evidence="4" id="KW-1185">Reference proteome</keyword>
<evidence type="ECO:0000313" key="3">
    <source>
        <dbReference type="EMBL" id="GBF56836.1"/>
    </source>
</evidence>
<evidence type="ECO:0000256" key="2">
    <source>
        <dbReference type="SAM" id="SignalP"/>
    </source>
</evidence>
<proteinExistence type="predicted"/>
<dbReference type="EMBL" id="BFBR01000001">
    <property type="protein sequence ID" value="GBF56836.1"/>
    <property type="molecule type" value="Genomic_DNA"/>
</dbReference>
<gene>
    <name evidence="3" type="ORF">PbB2_00493</name>
</gene>
<sequence>MTFLKARGAMVAALALALAACSQGGSIQSPGATFVGDPPGGTGGGGTGGSGSGATCPQGTVIGTAIGTTTVCNVTGEILTNLTLPRIAGVAYRLSGRVDVGRDLGATGNAATGVAATLTIEPGVTVFGDEATDVLIVNRGSRINAVGTPSQPIVFTGKEDIAGTAIPETTNRLWGGVILLGRAPIRGCSTAVAQGSVDCQNAVEGITAATGRQALYGGATTTDSSGTMRYVQIRYPGEFLSSAAAGDDLNGLTLGGIGSGTDISFLQVHNSGDDGIEVFGGTTNLKNIVITGALDDGLDFDEGWTGAVQFLVIKQTANAGGPDRLFEGSNRAVASLAGTLNTNPVIANFTAVGVRTNSAGANLQGIVLNNTGGTPGAAGRFVNGVVTGTNTCAVASTANTSPGVRYDSLMFDCPGSLDSVAAAAFSAGSNNVSAVATSLSASLLPGPNELARTATNPAPINSFFEATDYVGAFSPAATATSNWASGWTIQLLPPAACPVGTSEQGTLAGQRNCVITGVIGSGTVPTNLRLTAGNVYQISGRVDVGFDRGAALNAGTAASLTIDPGVRVYGSSSADVLIVNRGSQIFINGTAQAPVIFTSRNDIAGTQTDKARASREWAGLIVLGAAPIRGCSTAVAQGSADCQNAVEGITAATGRQALYGGATPADNSGRITFLQIRYPGAFLTSAAAGDDLNGLTLGGVGSATEISNVQVHNSGDDGIEIFGGTVNLRNWVVTGALDDSLDFDEGWTGKAQFGIVLQALTASGGPDRMIEGSNRTVASLAGTLNTNPIIANFTFVGVPQNDASAGLTGIILNNTGGTPGGSARLLNGVVTGSTTCLNFETANTSPAPQLDSILSSCAGGYGAVATARLNAGSNNSTGTTATLANRFINGSAEAARPAVNARSIDTFFVTTSYIGAVRDAADLWWASWTCGLAAGSTC</sequence>
<dbReference type="OrthoDB" id="237393at2"/>
<accession>A0A2P2E703</accession>
<dbReference type="AlphaFoldDB" id="A0A2P2E703"/>
<feature type="chain" id="PRO_5015172829" description="Lipoprotein" evidence="2">
    <location>
        <begin position="25"/>
        <end position="938"/>
    </location>
</feature>
<feature type="signal peptide" evidence="2">
    <location>
        <begin position="1"/>
        <end position="24"/>
    </location>
</feature>
<evidence type="ECO:0000256" key="1">
    <source>
        <dbReference type="SAM" id="MobiDB-lite"/>
    </source>
</evidence>
<comment type="caution">
    <text evidence="3">The sequence shown here is derived from an EMBL/GenBank/DDBJ whole genome shotgun (WGS) entry which is preliminary data.</text>
</comment>
<feature type="region of interest" description="Disordered" evidence="1">
    <location>
        <begin position="31"/>
        <end position="52"/>
    </location>
</feature>
<evidence type="ECO:0008006" key="5">
    <source>
        <dbReference type="Google" id="ProtNLM"/>
    </source>
</evidence>
<name>A0A2P2E703_9PROT</name>
<dbReference type="PROSITE" id="PS51257">
    <property type="entry name" value="PROKAR_LIPOPROTEIN"/>
    <property type="match status" value="1"/>
</dbReference>